<comment type="caution">
    <text evidence="2">The sequence shown here is derived from an EMBL/GenBank/DDBJ whole genome shotgun (WGS) entry which is preliminary data.</text>
</comment>
<feature type="region of interest" description="Disordered" evidence="1">
    <location>
        <begin position="1"/>
        <end position="22"/>
    </location>
</feature>
<name>A0A2B4SBB3_STYPI</name>
<keyword evidence="3" id="KW-1185">Reference proteome</keyword>
<reference evidence="3" key="1">
    <citation type="journal article" date="2017" name="bioRxiv">
        <title>Comparative analysis of the genomes of Stylophora pistillata and Acropora digitifera provides evidence for extensive differences between species of corals.</title>
        <authorList>
            <person name="Voolstra C.R."/>
            <person name="Li Y."/>
            <person name="Liew Y.J."/>
            <person name="Baumgarten S."/>
            <person name="Zoccola D."/>
            <person name="Flot J.-F."/>
            <person name="Tambutte S."/>
            <person name="Allemand D."/>
            <person name="Aranda M."/>
        </authorList>
    </citation>
    <scope>NUCLEOTIDE SEQUENCE [LARGE SCALE GENOMIC DNA]</scope>
</reference>
<proteinExistence type="predicted"/>
<dbReference type="AlphaFoldDB" id="A0A2B4SBB3"/>
<accession>A0A2B4SBB3</accession>
<evidence type="ECO:0000256" key="1">
    <source>
        <dbReference type="SAM" id="MobiDB-lite"/>
    </source>
</evidence>
<sequence>MKDYKRTGNMNNNSSRRRRNYDKDMDQAFTLIFHNIKRLQDGHLCTSDPTLLLTNVGKRNIIVTEKPEEKPQRRMRKRSRSETFLAFVQEKTSTNESLESQTEENSSQRRKVRFAVDCEHHRKVPLSRTVSEPQKLHLSPKRTVDD</sequence>
<evidence type="ECO:0000313" key="2">
    <source>
        <dbReference type="EMBL" id="PFX26379.1"/>
    </source>
</evidence>
<dbReference type="EMBL" id="LSMT01000127">
    <property type="protein sequence ID" value="PFX26379.1"/>
    <property type="molecule type" value="Genomic_DNA"/>
</dbReference>
<organism evidence="2 3">
    <name type="scientific">Stylophora pistillata</name>
    <name type="common">Smooth cauliflower coral</name>
    <dbReference type="NCBI Taxonomy" id="50429"/>
    <lineage>
        <taxon>Eukaryota</taxon>
        <taxon>Metazoa</taxon>
        <taxon>Cnidaria</taxon>
        <taxon>Anthozoa</taxon>
        <taxon>Hexacorallia</taxon>
        <taxon>Scleractinia</taxon>
        <taxon>Astrocoeniina</taxon>
        <taxon>Pocilloporidae</taxon>
        <taxon>Stylophora</taxon>
    </lineage>
</organism>
<feature type="region of interest" description="Disordered" evidence="1">
    <location>
        <begin position="90"/>
        <end position="112"/>
    </location>
</feature>
<gene>
    <name evidence="2" type="ORF">AWC38_SpisGene25767</name>
</gene>
<feature type="region of interest" description="Disordered" evidence="1">
    <location>
        <begin position="125"/>
        <end position="146"/>
    </location>
</feature>
<evidence type="ECO:0000313" key="3">
    <source>
        <dbReference type="Proteomes" id="UP000225706"/>
    </source>
</evidence>
<protein>
    <submittedName>
        <fullName evidence="2">Uncharacterized protein</fullName>
    </submittedName>
</protein>
<dbReference type="Proteomes" id="UP000225706">
    <property type="component" value="Unassembled WGS sequence"/>
</dbReference>
<feature type="compositionally biased region" description="Polar residues" evidence="1">
    <location>
        <begin position="90"/>
        <end position="105"/>
    </location>
</feature>